<comment type="caution">
    <text evidence="1">The sequence shown here is derived from an EMBL/GenBank/DDBJ whole genome shotgun (WGS) entry which is preliminary data.</text>
</comment>
<name>A0A833TM63_PHYIN</name>
<keyword evidence="2" id="KW-1185">Reference proteome</keyword>
<proteinExistence type="predicted"/>
<accession>A0A833TM63</accession>
<dbReference type="AlphaFoldDB" id="A0A833TM63"/>
<sequence length="235" mass="26719">MFCTVRQQTARNDVKRYAIYALRLHGSGEAEGTEHDAWGRKINQLVQNEAAAAKENDLTIDNHKEESVEKTMQSLAPFLTQQKRLIQETERENAKLSDMLRSRPTQRELVTSQLEESGIIERVGLICFDIVASCCYVLEVEDVGELPSCVEKARQLSQVSTTYQEFVERIEKLLKQLDKDAFYATRAADTSCHEALEMILSHVKDVLVELDARREQMKPPGSKVHEVLLANTKLL</sequence>
<protein>
    <submittedName>
        <fullName evidence="1">Uncharacterized protein</fullName>
    </submittedName>
</protein>
<dbReference type="EMBL" id="WSZM01000015">
    <property type="protein sequence ID" value="KAF4046454.1"/>
    <property type="molecule type" value="Genomic_DNA"/>
</dbReference>
<gene>
    <name evidence="1" type="ORF">GN244_ATG00840</name>
</gene>
<evidence type="ECO:0000313" key="2">
    <source>
        <dbReference type="Proteomes" id="UP000602510"/>
    </source>
</evidence>
<evidence type="ECO:0000313" key="1">
    <source>
        <dbReference type="EMBL" id="KAF4046454.1"/>
    </source>
</evidence>
<reference evidence="1" key="1">
    <citation type="submission" date="2020-04" db="EMBL/GenBank/DDBJ databases">
        <title>Hybrid Assembly of Korean Phytophthora infestans isolates.</title>
        <authorList>
            <person name="Prokchorchik M."/>
            <person name="Lee Y."/>
            <person name="Seo J."/>
            <person name="Cho J.-H."/>
            <person name="Park Y.-E."/>
            <person name="Jang D.-C."/>
            <person name="Im J.-S."/>
            <person name="Choi J.-G."/>
            <person name="Park H.-J."/>
            <person name="Lee G.-B."/>
            <person name="Lee Y.-G."/>
            <person name="Hong S.-Y."/>
            <person name="Cho K."/>
            <person name="Sohn K.H."/>
        </authorList>
    </citation>
    <scope>NUCLEOTIDE SEQUENCE</scope>
    <source>
        <strain evidence="1">KR_1_A1</strain>
    </source>
</reference>
<organism evidence="1 2">
    <name type="scientific">Phytophthora infestans</name>
    <name type="common">Potato late blight agent</name>
    <name type="synonym">Botrytis infestans</name>
    <dbReference type="NCBI Taxonomy" id="4787"/>
    <lineage>
        <taxon>Eukaryota</taxon>
        <taxon>Sar</taxon>
        <taxon>Stramenopiles</taxon>
        <taxon>Oomycota</taxon>
        <taxon>Peronosporomycetes</taxon>
        <taxon>Peronosporales</taxon>
        <taxon>Peronosporaceae</taxon>
        <taxon>Phytophthora</taxon>
    </lineage>
</organism>
<dbReference type="Proteomes" id="UP000602510">
    <property type="component" value="Unassembled WGS sequence"/>
</dbReference>